<evidence type="ECO:0000256" key="1">
    <source>
        <dbReference type="SAM" id="MobiDB-lite"/>
    </source>
</evidence>
<protein>
    <submittedName>
        <fullName evidence="2">SRC kinase signaling inhibitor 1-like</fullName>
    </submittedName>
</protein>
<reference evidence="2" key="4">
    <citation type="submission" date="2025-08" db="UniProtKB">
        <authorList>
            <consortium name="Ensembl"/>
        </authorList>
    </citation>
    <scope>IDENTIFICATION</scope>
</reference>
<sequence>LLGAPAVAEPDSESVGGGEEVTINAVEKEGFQAGLEKGERGGKAEGLRESAPEFRGAVAESGTSDGGAEGARDKQEASERKKGVSLSPGVQLHSLDTMKMMMKRMETEINVRVTEAVRKQEDPLHRQRALVEEERQRYLNEEEMIVQQLK</sequence>
<evidence type="ECO:0000313" key="2">
    <source>
        <dbReference type="Ensembl" id="ENSCMIP00000003240.1"/>
    </source>
</evidence>
<feature type="compositionally biased region" description="Basic and acidic residues" evidence="1">
    <location>
        <begin position="29"/>
        <end position="52"/>
    </location>
</feature>
<reference evidence="3" key="1">
    <citation type="journal article" date="2006" name="Science">
        <title>Ancient noncoding elements conserved in the human genome.</title>
        <authorList>
            <person name="Venkatesh B."/>
            <person name="Kirkness E.F."/>
            <person name="Loh Y.H."/>
            <person name="Halpern A.L."/>
            <person name="Lee A.P."/>
            <person name="Johnson J."/>
            <person name="Dandona N."/>
            <person name="Viswanathan L.D."/>
            <person name="Tay A."/>
            <person name="Venter J.C."/>
            <person name="Strausberg R.L."/>
            <person name="Brenner S."/>
        </authorList>
    </citation>
    <scope>NUCLEOTIDE SEQUENCE [LARGE SCALE GENOMIC DNA]</scope>
</reference>
<reference evidence="3" key="2">
    <citation type="journal article" date="2007" name="PLoS Biol.">
        <title>Survey sequencing and comparative analysis of the elephant shark (Callorhinchus milii) genome.</title>
        <authorList>
            <person name="Venkatesh B."/>
            <person name="Kirkness E.F."/>
            <person name="Loh Y.H."/>
            <person name="Halpern A.L."/>
            <person name="Lee A.P."/>
            <person name="Johnson J."/>
            <person name="Dandona N."/>
            <person name="Viswanathan L.D."/>
            <person name="Tay A."/>
            <person name="Venter J.C."/>
            <person name="Strausberg R.L."/>
            <person name="Brenner S."/>
        </authorList>
    </citation>
    <scope>NUCLEOTIDE SEQUENCE [LARGE SCALE GENOMIC DNA]</scope>
</reference>
<dbReference type="Ensembl" id="ENSCMIT00000003362.1">
    <property type="protein sequence ID" value="ENSCMIP00000003240.1"/>
    <property type="gene ID" value="ENSCMIG00000001928.1"/>
</dbReference>
<keyword evidence="3" id="KW-1185">Reference proteome</keyword>
<name>A0A4W3GK61_CALMI</name>
<feature type="region of interest" description="Disordered" evidence="1">
    <location>
        <begin position="29"/>
        <end position="89"/>
    </location>
</feature>
<reference evidence="2" key="5">
    <citation type="submission" date="2025-09" db="UniProtKB">
        <authorList>
            <consortium name="Ensembl"/>
        </authorList>
    </citation>
    <scope>IDENTIFICATION</scope>
</reference>
<dbReference type="GeneTree" id="ENSGT00940000157961"/>
<dbReference type="PANTHER" id="PTHR22741:SF10">
    <property type="entry name" value="COILED-COIL DOMAIN-CONTAINING PROTEIN CG32809"/>
    <property type="match status" value="1"/>
</dbReference>
<dbReference type="GO" id="GO:0005737">
    <property type="term" value="C:cytoplasm"/>
    <property type="evidence" value="ECO:0007669"/>
    <property type="project" value="TreeGrafter"/>
</dbReference>
<feature type="compositionally biased region" description="Basic and acidic residues" evidence="1">
    <location>
        <begin position="70"/>
        <end position="82"/>
    </location>
</feature>
<accession>A0A4W3GK61</accession>
<reference evidence="3" key="3">
    <citation type="journal article" date="2014" name="Nature">
        <title>Elephant shark genome provides unique insights into gnathostome evolution.</title>
        <authorList>
            <consortium name="International Elephant Shark Genome Sequencing Consortium"/>
            <person name="Venkatesh B."/>
            <person name="Lee A.P."/>
            <person name="Ravi V."/>
            <person name="Maurya A.K."/>
            <person name="Lian M.M."/>
            <person name="Swann J.B."/>
            <person name="Ohta Y."/>
            <person name="Flajnik M.F."/>
            <person name="Sutoh Y."/>
            <person name="Kasahara M."/>
            <person name="Hoon S."/>
            <person name="Gangu V."/>
            <person name="Roy S.W."/>
            <person name="Irimia M."/>
            <person name="Korzh V."/>
            <person name="Kondrychyn I."/>
            <person name="Lim Z.W."/>
            <person name="Tay B.H."/>
            <person name="Tohari S."/>
            <person name="Kong K.W."/>
            <person name="Ho S."/>
            <person name="Lorente-Galdos B."/>
            <person name="Quilez J."/>
            <person name="Marques-Bonet T."/>
            <person name="Raney B.J."/>
            <person name="Ingham P.W."/>
            <person name="Tay A."/>
            <person name="Hillier L.W."/>
            <person name="Minx P."/>
            <person name="Boehm T."/>
            <person name="Wilson R.K."/>
            <person name="Brenner S."/>
            <person name="Warren W.C."/>
        </authorList>
    </citation>
    <scope>NUCLEOTIDE SEQUENCE [LARGE SCALE GENOMIC DNA]</scope>
</reference>
<evidence type="ECO:0000313" key="3">
    <source>
        <dbReference type="Proteomes" id="UP000314986"/>
    </source>
</evidence>
<feature type="region of interest" description="Disordered" evidence="1">
    <location>
        <begin position="1"/>
        <end position="20"/>
    </location>
</feature>
<dbReference type="PANTHER" id="PTHR22741">
    <property type="entry name" value="P140CAP/SNIP-RELATED"/>
    <property type="match status" value="1"/>
</dbReference>
<dbReference type="InterPro" id="IPR051825">
    <property type="entry name" value="SRCIN1"/>
</dbReference>
<dbReference type="AlphaFoldDB" id="A0A4W3GK61"/>
<proteinExistence type="predicted"/>
<organism evidence="2 3">
    <name type="scientific">Callorhinchus milii</name>
    <name type="common">Ghost shark</name>
    <dbReference type="NCBI Taxonomy" id="7868"/>
    <lineage>
        <taxon>Eukaryota</taxon>
        <taxon>Metazoa</taxon>
        <taxon>Chordata</taxon>
        <taxon>Craniata</taxon>
        <taxon>Vertebrata</taxon>
        <taxon>Chondrichthyes</taxon>
        <taxon>Holocephali</taxon>
        <taxon>Chimaeriformes</taxon>
        <taxon>Callorhinchidae</taxon>
        <taxon>Callorhinchus</taxon>
    </lineage>
</organism>
<dbReference type="Proteomes" id="UP000314986">
    <property type="component" value="Unassembled WGS sequence"/>
</dbReference>